<evidence type="ECO:0000259" key="10">
    <source>
        <dbReference type="Pfam" id="PF02880"/>
    </source>
</evidence>
<dbReference type="AlphaFoldDB" id="A0A9D1L4J9"/>
<sequence>MVSIHFDAEGWRARLDEDFNDVNVARIAEGLGTVWSETVPYGHVLVGYDTRAQARHHAEVAAGILSACGLRVSLSTEPCPLPVLGWSASSSDDICGALMIGASGAPADYQGLCIRSGLGLIETDEFLEEVEDRIPSECTLEPGDFEDINLIDPYVADLAARVNADLIERAQLKVVVDPMYGTGCGILVNLLRSMGVEAAEIHGEKREDFAGIHPRPVEPWLDDCERAVVETESVAGFVLDGDADRLGLIDEYGHFVTPHRMAPLVLERLVAKQGPGRVAIQLNGSSYIRRQAARFDCHVSAVPVGFVRTYREMARHDGIMAVGEGGGIAVPSHMLERDGIYVALMLVELLAQRQLSTHELVEELDRDLGHLEYGQHDMRLDAAQVQAFRNLLPGLNPATVCDMTPVAVSHADGLRLQFEDDSWLLIRPSRSEPLVRIYAEAQTAAERDALLKAGCEIAQRDR</sequence>
<dbReference type="Pfam" id="PF02879">
    <property type="entry name" value="PGM_PMM_II"/>
    <property type="match status" value="1"/>
</dbReference>
<keyword evidence="4" id="KW-0479">Metal-binding</keyword>
<evidence type="ECO:0000256" key="5">
    <source>
        <dbReference type="ARBA" id="ARBA00022842"/>
    </source>
</evidence>
<dbReference type="Proteomes" id="UP000824078">
    <property type="component" value="Unassembled WGS sequence"/>
</dbReference>
<dbReference type="InterPro" id="IPR036900">
    <property type="entry name" value="A-D-PHexomutase_C_sf"/>
</dbReference>
<dbReference type="InterPro" id="IPR005841">
    <property type="entry name" value="Alpha-D-phosphohexomutase_SF"/>
</dbReference>
<name>A0A9D1L4J9_9ACTN</name>
<reference evidence="11" key="2">
    <citation type="journal article" date="2021" name="PeerJ">
        <title>Extensive microbial diversity within the chicken gut microbiome revealed by metagenomics and culture.</title>
        <authorList>
            <person name="Gilroy R."/>
            <person name="Ravi A."/>
            <person name="Getino M."/>
            <person name="Pursley I."/>
            <person name="Horton D.L."/>
            <person name="Alikhan N.F."/>
            <person name="Baker D."/>
            <person name="Gharbi K."/>
            <person name="Hall N."/>
            <person name="Watson M."/>
            <person name="Adriaenssens E.M."/>
            <person name="Foster-Nyarko E."/>
            <person name="Jarju S."/>
            <person name="Secka A."/>
            <person name="Antonio M."/>
            <person name="Oren A."/>
            <person name="Chaudhuri R.R."/>
            <person name="La Ragione R."/>
            <person name="Hildebrand F."/>
            <person name="Pallen M.J."/>
        </authorList>
    </citation>
    <scope>NUCLEOTIDE SEQUENCE</scope>
    <source>
        <strain evidence="11">ChiHjej12B11-29160</strain>
    </source>
</reference>
<comment type="cofactor">
    <cofactor evidence="1">
        <name>Mg(2+)</name>
        <dbReference type="ChEBI" id="CHEBI:18420"/>
    </cofactor>
</comment>
<evidence type="ECO:0000259" key="7">
    <source>
        <dbReference type="Pfam" id="PF00408"/>
    </source>
</evidence>
<dbReference type="SUPFAM" id="SSF55957">
    <property type="entry name" value="Phosphoglucomutase, C-terminal domain"/>
    <property type="match status" value="1"/>
</dbReference>
<comment type="caution">
    <text evidence="11">The sequence shown here is derived from an EMBL/GenBank/DDBJ whole genome shotgun (WGS) entry which is preliminary data.</text>
</comment>
<dbReference type="Gene3D" id="3.40.120.10">
    <property type="entry name" value="Alpha-D-Glucose-1,6-Bisphosphate, subunit A, domain 3"/>
    <property type="match status" value="3"/>
</dbReference>
<dbReference type="GO" id="GO:0016868">
    <property type="term" value="F:intramolecular phosphotransferase activity"/>
    <property type="evidence" value="ECO:0007669"/>
    <property type="project" value="InterPro"/>
</dbReference>
<dbReference type="InterPro" id="IPR005846">
    <property type="entry name" value="A-D-PHexomutase_a/b/a-III"/>
</dbReference>
<dbReference type="SUPFAM" id="SSF53738">
    <property type="entry name" value="Phosphoglucomutase, first 3 domains"/>
    <property type="match status" value="3"/>
</dbReference>
<dbReference type="InterPro" id="IPR016055">
    <property type="entry name" value="A-D-PHexomutase_a/b/a-I/II/III"/>
</dbReference>
<evidence type="ECO:0000313" key="12">
    <source>
        <dbReference type="Proteomes" id="UP000824078"/>
    </source>
</evidence>
<dbReference type="EMBL" id="DVMQ01000006">
    <property type="protein sequence ID" value="HIU23721.1"/>
    <property type="molecule type" value="Genomic_DNA"/>
</dbReference>
<dbReference type="Pfam" id="PF02880">
    <property type="entry name" value="PGM_PMM_III"/>
    <property type="match status" value="1"/>
</dbReference>
<evidence type="ECO:0000256" key="6">
    <source>
        <dbReference type="ARBA" id="ARBA00023235"/>
    </source>
</evidence>
<reference evidence="11" key="1">
    <citation type="submission" date="2020-10" db="EMBL/GenBank/DDBJ databases">
        <authorList>
            <person name="Gilroy R."/>
        </authorList>
    </citation>
    <scope>NUCLEOTIDE SEQUENCE</scope>
    <source>
        <strain evidence="11">ChiHjej12B11-29160</strain>
    </source>
</reference>
<organism evidence="11 12">
    <name type="scientific">Candidatus Coprovicinus avistercoris</name>
    <dbReference type="NCBI Taxonomy" id="2840754"/>
    <lineage>
        <taxon>Bacteria</taxon>
        <taxon>Bacillati</taxon>
        <taxon>Actinomycetota</taxon>
        <taxon>Coriobacteriia</taxon>
        <taxon>Coriobacteriales</taxon>
        <taxon>Coriobacteriaceae</taxon>
        <taxon>Coriobacteriaceae incertae sedis</taxon>
        <taxon>Candidatus Coprovicinus</taxon>
    </lineage>
</organism>
<evidence type="ECO:0000256" key="3">
    <source>
        <dbReference type="ARBA" id="ARBA00022553"/>
    </source>
</evidence>
<gene>
    <name evidence="11" type="ORF">IAD17_02200</name>
</gene>
<dbReference type="Gene3D" id="3.30.310.50">
    <property type="entry name" value="Alpha-D-phosphohexomutase, C-terminal domain"/>
    <property type="match status" value="1"/>
</dbReference>
<comment type="similarity">
    <text evidence="2">Belongs to the phosphohexose mutase family.</text>
</comment>
<dbReference type="Pfam" id="PF02878">
    <property type="entry name" value="PGM_PMM_I"/>
    <property type="match status" value="1"/>
</dbReference>
<dbReference type="Pfam" id="PF00408">
    <property type="entry name" value="PGM_PMM_IV"/>
    <property type="match status" value="1"/>
</dbReference>
<evidence type="ECO:0000256" key="4">
    <source>
        <dbReference type="ARBA" id="ARBA00022723"/>
    </source>
</evidence>
<protein>
    <submittedName>
        <fullName evidence="11">Phosphoglucomutase</fullName>
    </submittedName>
</protein>
<dbReference type="PANTHER" id="PTHR43771:SF1">
    <property type="entry name" value="PHOSPHOMANNOMUTASE"/>
    <property type="match status" value="1"/>
</dbReference>
<evidence type="ECO:0000256" key="2">
    <source>
        <dbReference type="ARBA" id="ARBA00010231"/>
    </source>
</evidence>
<dbReference type="PRINTS" id="PR00509">
    <property type="entry name" value="PGMPMM"/>
</dbReference>
<dbReference type="InterPro" id="IPR005844">
    <property type="entry name" value="A-D-PHexomutase_a/b/a-I"/>
</dbReference>
<dbReference type="InterPro" id="IPR005843">
    <property type="entry name" value="A-D-PHexomutase_C"/>
</dbReference>
<dbReference type="GO" id="GO:0046872">
    <property type="term" value="F:metal ion binding"/>
    <property type="evidence" value="ECO:0007669"/>
    <property type="project" value="UniProtKB-KW"/>
</dbReference>
<accession>A0A9D1L4J9</accession>
<feature type="domain" description="Alpha-D-phosphohexomutase alpha/beta/alpha" evidence="8">
    <location>
        <begin position="5"/>
        <end position="136"/>
    </location>
</feature>
<evidence type="ECO:0000259" key="9">
    <source>
        <dbReference type="Pfam" id="PF02879"/>
    </source>
</evidence>
<dbReference type="PANTHER" id="PTHR43771">
    <property type="entry name" value="PHOSPHOMANNOMUTASE"/>
    <property type="match status" value="1"/>
</dbReference>
<keyword evidence="3" id="KW-0597">Phosphoprotein</keyword>
<dbReference type="GO" id="GO:0005975">
    <property type="term" value="P:carbohydrate metabolic process"/>
    <property type="evidence" value="ECO:0007669"/>
    <property type="project" value="InterPro"/>
</dbReference>
<feature type="domain" description="Alpha-D-phosphohexomutase alpha/beta/alpha" evidence="10">
    <location>
        <begin position="260"/>
        <end position="363"/>
    </location>
</feature>
<dbReference type="InterPro" id="IPR005845">
    <property type="entry name" value="A-D-PHexomutase_a/b/a-II"/>
</dbReference>
<feature type="domain" description="Alpha-D-phosphohexomutase alpha/beta/alpha" evidence="9">
    <location>
        <begin position="152"/>
        <end position="253"/>
    </location>
</feature>
<keyword evidence="6" id="KW-0413">Isomerase</keyword>
<evidence type="ECO:0000256" key="1">
    <source>
        <dbReference type="ARBA" id="ARBA00001946"/>
    </source>
</evidence>
<feature type="domain" description="Alpha-D-phosphohexomutase C-terminal" evidence="7">
    <location>
        <begin position="412"/>
        <end position="449"/>
    </location>
</feature>
<keyword evidence="5" id="KW-0460">Magnesium</keyword>
<proteinExistence type="inferred from homology"/>
<evidence type="ECO:0000259" key="8">
    <source>
        <dbReference type="Pfam" id="PF02878"/>
    </source>
</evidence>
<evidence type="ECO:0000313" key="11">
    <source>
        <dbReference type="EMBL" id="HIU23721.1"/>
    </source>
</evidence>